<dbReference type="eggNOG" id="ENOG502ZK16">
    <property type="taxonomic scope" value="Bacteria"/>
</dbReference>
<dbReference type="OrthoDB" id="1669200at2"/>
<gene>
    <name evidence="4" type="ORF">Dthio_PD1107</name>
</gene>
<dbReference type="Gene3D" id="1.20.120.160">
    <property type="entry name" value="HPT domain"/>
    <property type="match status" value="1"/>
</dbReference>
<dbReference type="InterPro" id="IPR008207">
    <property type="entry name" value="Sig_transdc_His_kin_Hpt_dom"/>
</dbReference>
<keyword evidence="2" id="KW-0175">Coiled coil</keyword>
<evidence type="ECO:0000259" key="3">
    <source>
        <dbReference type="PROSITE" id="PS50894"/>
    </source>
</evidence>
<comment type="caution">
    <text evidence="4">The sequence shown here is derived from an EMBL/GenBank/DDBJ whole genome shotgun (WGS) entry which is preliminary data.</text>
</comment>
<organism evidence="4 5">
    <name type="scientific">Desulfonatronospira thiodismutans ASO3-1</name>
    <dbReference type="NCBI Taxonomy" id="555779"/>
    <lineage>
        <taxon>Bacteria</taxon>
        <taxon>Pseudomonadati</taxon>
        <taxon>Thermodesulfobacteriota</taxon>
        <taxon>Desulfovibrionia</taxon>
        <taxon>Desulfovibrionales</taxon>
        <taxon>Desulfonatronovibrionaceae</taxon>
        <taxon>Desulfonatronospira</taxon>
    </lineage>
</organism>
<dbReference type="RefSeq" id="WP_008871117.1">
    <property type="nucleotide sequence ID" value="NZ_ACJN02000003.1"/>
</dbReference>
<dbReference type="Proteomes" id="UP000005496">
    <property type="component" value="Unassembled WGS sequence"/>
</dbReference>
<proteinExistence type="predicted"/>
<accession>D6SSV2</accession>
<evidence type="ECO:0000256" key="2">
    <source>
        <dbReference type="SAM" id="Coils"/>
    </source>
</evidence>
<dbReference type="AlphaFoldDB" id="D6SSV2"/>
<dbReference type="EMBL" id="ACJN02000003">
    <property type="protein sequence ID" value="EFI33768.1"/>
    <property type="molecule type" value="Genomic_DNA"/>
</dbReference>
<dbReference type="InterPro" id="IPR036641">
    <property type="entry name" value="HPT_dom_sf"/>
</dbReference>
<feature type="domain" description="HPt" evidence="3">
    <location>
        <begin position="25"/>
        <end position="118"/>
    </location>
</feature>
<reference evidence="4" key="1">
    <citation type="submission" date="2010-05" db="EMBL/GenBank/DDBJ databases">
        <title>The draft genome of Desulfonatronospira thiodismutans ASO3-1.</title>
        <authorList>
            <consortium name="US DOE Joint Genome Institute (JGI-PGF)"/>
            <person name="Lucas S."/>
            <person name="Copeland A."/>
            <person name="Lapidus A."/>
            <person name="Cheng J.-F."/>
            <person name="Bruce D."/>
            <person name="Goodwin L."/>
            <person name="Pitluck S."/>
            <person name="Chertkov O."/>
            <person name="Brettin T."/>
            <person name="Detter J.C."/>
            <person name="Han C."/>
            <person name="Land M.L."/>
            <person name="Hauser L."/>
            <person name="Kyrpides N."/>
            <person name="Mikhailova N."/>
            <person name="Muyzer G."/>
            <person name="Woyke T."/>
        </authorList>
    </citation>
    <scope>NUCLEOTIDE SEQUENCE [LARGE SCALE GENOMIC DNA]</scope>
    <source>
        <strain evidence="4">ASO3-1</strain>
    </source>
</reference>
<dbReference type="GO" id="GO:0004672">
    <property type="term" value="F:protein kinase activity"/>
    <property type="evidence" value="ECO:0007669"/>
    <property type="project" value="UniProtKB-ARBA"/>
</dbReference>
<dbReference type="Pfam" id="PF01627">
    <property type="entry name" value="Hpt"/>
    <property type="match status" value="1"/>
</dbReference>
<keyword evidence="5" id="KW-1185">Reference proteome</keyword>
<evidence type="ECO:0000256" key="1">
    <source>
        <dbReference type="PROSITE-ProRule" id="PRU00110"/>
    </source>
</evidence>
<dbReference type="GO" id="GO:0000160">
    <property type="term" value="P:phosphorelay signal transduction system"/>
    <property type="evidence" value="ECO:0007669"/>
    <property type="project" value="InterPro"/>
</dbReference>
<dbReference type="PROSITE" id="PS50894">
    <property type="entry name" value="HPT"/>
    <property type="match status" value="1"/>
</dbReference>
<evidence type="ECO:0000313" key="4">
    <source>
        <dbReference type="EMBL" id="EFI33768.1"/>
    </source>
</evidence>
<evidence type="ECO:0000313" key="5">
    <source>
        <dbReference type="Proteomes" id="UP000005496"/>
    </source>
</evidence>
<name>D6SSV2_9BACT</name>
<dbReference type="SUPFAM" id="SSF47226">
    <property type="entry name" value="Histidine-containing phosphotransfer domain, HPT domain"/>
    <property type="match status" value="1"/>
</dbReference>
<keyword evidence="1" id="KW-0597">Phosphoprotein</keyword>
<feature type="modified residue" description="Phosphohistidine" evidence="1">
    <location>
        <position position="64"/>
    </location>
</feature>
<feature type="coiled-coil region" evidence="2">
    <location>
        <begin position="87"/>
        <end position="114"/>
    </location>
</feature>
<sequence>MSCRDFENLPRFDQQEALERCMDSLDFLQELADVFVSESLPMYLPRIQEGVDNRDFDKVAGNAHGLKGGCSSIGLTRLREMSYCLEKAGKDKDLQTMERVVAELTQEAQKVEQLITSRELWR</sequence>
<protein>
    <submittedName>
        <fullName evidence="4">Hpt protein</fullName>
    </submittedName>
</protein>